<proteinExistence type="predicted"/>
<evidence type="ECO:0000313" key="2">
    <source>
        <dbReference type="EMBL" id="MRG92226.1"/>
    </source>
</evidence>
<dbReference type="EMBL" id="WJIE01000002">
    <property type="protein sequence ID" value="MRG92226.1"/>
    <property type="molecule type" value="Genomic_DNA"/>
</dbReference>
<gene>
    <name evidence="2" type="ORF">GF068_09830</name>
</gene>
<dbReference type="Proteomes" id="UP000440224">
    <property type="component" value="Unassembled WGS sequence"/>
</dbReference>
<keyword evidence="3" id="KW-1185">Reference proteome</keyword>
<sequence length="277" mass="30150">MGFPCAGTPEDPSSGSGSADNKQVSSPDEGSAVKPCPCDPSKTMSPEMQAAIAAVNQKLDTAIENNQRNLDSKIATYEKKGWSTENDPNLENLKRHGEELKKRKQELNDKINECACHGDGLMNLANVVYNEANSHSMNAKTAVAYAYMNRTGGTPRPPKNSAEISHYKSLGTRAESLNDGTAGLFARNLTDSIEAACRRLRDKDPKANDPTNGSTHWVSPDALPKASGGCGANYFAKDGRCFPTWTDPRWEEDVTETLAEGVPRGEFVFYNNVRYTP</sequence>
<reference evidence="2 3" key="1">
    <citation type="submission" date="2019-10" db="EMBL/GenBank/DDBJ databases">
        <title>A soil myxobacterium in the family Polyangiaceae.</title>
        <authorList>
            <person name="Li Y."/>
            <person name="Wang J."/>
        </authorList>
    </citation>
    <scope>NUCLEOTIDE SEQUENCE [LARGE SCALE GENOMIC DNA]</scope>
    <source>
        <strain evidence="2 3">DSM 14734</strain>
    </source>
</reference>
<feature type="region of interest" description="Disordered" evidence="1">
    <location>
        <begin position="1"/>
        <end position="45"/>
    </location>
</feature>
<evidence type="ECO:0000256" key="1">
    <source>
        <dbReference type="SAM" id="MobiDB-lite"/>
    </source>
</evidence>
<accession>A0A6N7PN46</accession>
<dbReference type="OrthoDB" id="8202757at2"/>
<dbReference type="AlphaFoldDB" id="A0A6N7PN46"/>
<name>A0A6N7PN46_9BACT</name>
<evidence type="ECO:0000313" key="3">
    <source>
        <dbReference type="Proteomes" id="UP000440224"/>
    </source>
</evidence>
<feature type="compositionally biased region" description="Polar residues" evidence="1">
    <location>
        <begin position="11"/>
        <end position="28"/>
    </location>
</feature>
<comment type="caution">
    <text evidence="2">The sequence shown here is derived from an EMBL/GenBank/DDBJ whole genome shotgun (WGS) entry which is preliminary data.</text>
</comment>
<organism evidence="2 3">
    <name type="scientific">Polyangium spumosum</name>
    <dbReference type="NCBI Taxonomy" id="889282"/>
    <lineage>
        <taxon>Bacteria</taxon>
        <taxon>Pseudomonadati</taxon>
        <taxon>Myxococcota</taxon>
        <taxon>Polyangia</taxon>
        <taxon>Polyangiales</taxon>
        <taxon>Polyangiaceae</taxon>
        <taxon>Polyangium</taxon>
    </lineage>
</organism>
<dbReference type="RefSeq" id="WP_153819049.1">
    <property type="nucleotide sequence ID" value="NZ_WJIE01000002.1"/>
</dbReference>
<protein>
    <submittedName>
        <fullName evidence="2">Uncharacterized protein</fullName>
    </submittedName>
</protein>
<feature type="region of interest" description="Disordered" evidence="1">
    <location>
        <begin position="202"/>
        <end position="222"/>
    </location>
</feature>